<sequence>MAAREVGASKGSLLSRLWAMVLQLSSAALSDQCCWEKMLEQGRKMIEVLLGGKKKRSLREGRRGWSVDLSWDRLLLMTASNAGQGWKMKVAMTIAIVKEDNSGVSGEGAGDGNDKGRERWWWRREEGSEDCIDDVVRSSVIKVR</sequence>
<dbReference type="Proteomes" id="UP000287651">
    <property type="component" value="Unassembled WGS sequence"/>
</dbReference>
<name>A0A427B391_ENSVE</name>
<accession>A0A427B391</accession>
<organism evidence="2 3">
    <name type="scientific">Ensete ventricosum</name>
    <name type="common">Abyssinian banana</name>
    <name type="synonym">Musa ensete</name>
    <dbReference type="NCBI Taxonomy" id="4639"/>
    <lineage>
        <taxon>Eukaryota</taxon>
        <taxon>Viridiplantae</taxon>
        <taxon>Streptophyta</taxon>
        <taxon>Embryophyta</taxon>
        <taxon>Tracheophyta</taxon>
        <taxon>Spermatophyta</taxon>
        <taxon>Magnoliopsida</taxon>
        <taxon>Liliopsida</taxon>
        <taxon>Zingiberales</taxon>
        <taxon>Musaceae</taxon>
        <taxon>Ensete</taxon>
    </lineage>
</organism>
<gene>
    <name evidence="2" type="ORF">B296_00002928</name>
</gene>
<evidence type="ECO:0000256" key="1">
    <source>
        <dbReference type="SAM" id="SignalP"/>
    </source>
</evidence>
<reference evidence="2 3" key="1">
    <citation type="journal article" date="2014" name="Agronomy (Basel)">
        <title>A Draft Genome Sequence for Ensete ventricosum, the Drought-Tolerant Tree Against Hunger.</title>
        <authorList>
            <person name="Harrison J."/>
            <person name="Moore K.A."/>
            <person name="Paszkiewicz K."/>
            <person name="Jones T."/>
            <person name="Grant M."/>
            <person name="Ambacheew D."/>
            <person name="Muzemil S."/>
            <person name="Studholme D.J."/>
        </authorList>
    </citation>
    <scope>NUCLEOTIDE SEQUENCE [LARGE SCALE GENOMIC DNA]</scope>
</reference>
<dbReference type="AlphaFoldDB" id="A0A427B391"/>
<evidence type="ECO:0000313" key="2">
    <source>
        <dbReference type="EMBL" id="RRT82938.1"/>
    </source>
</evidence>
<evidence type="ECO:0000313" key="3">
    <source>
        <dbReference type="Proteomes" id="UP000287651"/>
    </source>
</evidence>
<dbReference type="EMBL" id="AMZH03000592">
    <property type="protein sequence ID" value="RRT82938.1"/>
    <property type="molecule type" value="Genomic_DNA"/>
</dbReference>
<keyword evidence="1" id="KW-0732">Signal</keyword>
<proteinExistence type="predicted"/>
<protein>
    <submittedName>
        <fullName evidence="2">Uncharacterized protein</fullName>
    </submittedName>
</protein>
<feature type="signal peptide" evidence="1">
    <location>
        <begin position="1"/>
        <end position="30"/>
    </location>
</feature>
<comment type="caution">
    <text evidence="2">The sequence shown here is derived from an EMBL/GenBank/DDBJ whole genome shotgun (WGS) entry which is preliminary data.</text>
</comment>
<feature type="chain" id="PRO_5019355738" evidence="1">
    <location>
        <begin position="31"/>
        <end position="144"/>
    </location>
</feature>